<gene>
    <name evidence="13" type="ordered locus">TWT_256</name>
</gene>
<dbReference type="SUPFAM" id="SSF52833">
    <property type="entry name" value="Thioredoxin-like"/>
    <property type="match status" value="1"/>
</dbReference>
<keyword evidence="5" id="KW-0560">Oxidoreductase</keyword>
<evidence type="ECO:0000256" key="8">
    <source>
        <dbReference type="ARBA" id="ARBA00032824"/>
    </source>
</evidence>
<dbReference type="Pfam" id="PF00578">
    <property type="entry name" value="AhpC-TSA"/>
    <property type="match status" value="1"/>
</dbReference>
<keyword evidence="6" id="KW-1015">Disulfide bond</keyword>
<dbReference type="KEGG" id="twh:TWT_256"/>
<dbReference type="PROSITE" id="PS51352">
    <property type="entry name" value="THIOREDOXIN_2"/>
    <property type="match status" value="1"/>
</dbReference>
<dbReference type="InterPro" id="IPR000866">
    <property type="entry name" value="AhpC/TSA"/>
</dbReference>
<dbReference type="eggNOG" id="COG1225">
    <property type="taxonomic scope" value="Bacteria"/>
</dbReference>
<evidence type="ECO:0000256" key="4">
    <source>
        <dbReference type="ARBA" id="ARBA00022862"/>
    </source>
</evidence>
<name>Q83N00_TROWT</name>
<keyword evidence="14" id="KW-1185">Reference proteome</keyword>
<evidence type="ECO:0000313" key="14">
    <source>
        <dbReference type="Proteomes" id="UP000002200"/>
    </source>
</evidence>
<protein>
    <recommendedName>
        <fullName evidence="2">thioredoxin-dependent peroxiredoxin</fullName>
        <ecNumber evidence="2">1.11.1.24</ecNumber>
    </recommendedName>
    <alternativeName>
        <fullName evidence="10">Bacterioferritin comigratory protein</fullName>
    </alternativeName>
    <alternativeName>
        <fullName evidence="8">Thioredoxin peroxidase</fullName>
    </alternativeName>
</protein>
<evidence type="ECO:0000256" key="7">
    <source>
        <dbReference type="ARBA" id="ARBA00023284"/>
    </source>
</evidence>
<accession>Q83N00</accession>
<evidence type="ECO:0000256" key="11">
    <source>
        <dbReference type="ARBA" id="ARBA00049091"/>
    </source>
</evidence>
<reference evidence="13 14" key="1">
    <citation type="journal article" date="2003" name="Genome Res.">
        <title>Tropheryma whipplei twist: a human pathogenic Actinobacteria with a reduced genome.</title>
        <authorList>
            <person name="Raoult D."/>
            <person name="Ogata H."/>
            <person name="Audic S."/>
            <person name="Robert C."/>
            <person name="Suhre K."/>
            <person name="Drancourt M."/>
            <person name="Claverie J.-M."/>
        </authorList>
    </citation>
    <scope>NUCLEOTIDE SEQUENCE [LARGE SCALE GENOMIC DNA]</scope>
    <source>
        <strain evidence="13 14">Twist</strain>
    </source>
</reference>
<dbReference type="CDD" id="cd03018">
    <property type="entry name" value="PRX_AhpE_like"/>
    <property type="match status" value="1"/>
</dbReference>
<keyword evidence="7" id="KW-0676">Redox-active center</keyword>
<dbReference type="InterPro" id="IPR036249">
    <property type="entry name" value="Thioredoxin-like_sf"/>
</dbReference>
<evidence type="ECO:0000256" key="5">
    <source>
        <dbReference type="ARBA" id="ARBA00023002"/>
    </source>
</evidence>
<dbReference type="GO" id="GO:0008379">
    <property type="term" value="F:thioredoxin peroxidase activity"/>
    <property type="evidence" value="ECO:0007669"/>
    <property type="project" value="TreeGrafter"/>
</dbReference>
<dbReference type="EMBL" id="AE014184">
    <property type="protein sequence ID" value="AAO44353.1"/>
    <property type="molecule type" value="Genomic_DNA"/>
</dbReference>
<dbReference type="EC" id="1.11.1.24" evidence="2"/>
<keyword evidence="4" id="KW-0049">Antioxidant</keyword>
<evidence type="ECO:0000256" key="6">
    <source>
        <dbReference type="ARBA" id="ARBA00023157"/>
    </source>
</evidence>
<comment type="similarity">
    <text evidence="9">Belongs to the peroxiredoxin family. BCP/PrxQ subfamily.</text>
</comment>
<evidence type="ECO:0000313" key="13">
    <source>
        <dbReference type="EMBL" id="AAO44353.1"/>
    </source>
</evidence>
<evidence type="ECO:0000256" key="9">
    <source>
        <dbReference type="ARBA" id="ARBA00038489"/>
    </source>
</evidence>
<evidence type="ECO:0000256" key="10">
    <source>
        <dbReference type="ARBA" id="ARBA00041373"/>
    </source>
</evidence>
<dbReference type="HOGENOM" id="CLU_042529_14_2_11"/>
<evidence type="ECO:0000256" key="2">
    <source>
        <dbReference type="ARBA" id="ARBA00013017"/>
    </source>
</evidence>
<dbReference type="GO" id="GO:0005737">
    <property type="term" value="C:cytoplasm"/>
    <property type="evidence" value="ECO:0007669"/>
    <property type="project" value="TreeGrafter"/>
</dbReference>
<dbReference type="AlphaFoldDB" id="Q83N00"/>
<dbReference type="STRING" id="203267.TWT_256"/>
<dbReference type="GO" id="GO:0034599">
    <property type="term" value="P:cellular response to oxidative stress"/>
    <property type="evidence" value="ECO:0007669"/>
    <property type="project" value="TreeGrafter"/>
</dbReference>
<evidence type="ECO:0000256" key="1">
    <source>
        <dbReference type="ARBA" id="ARBA00003330"/>
    </source>
</evidence>
<feature type="domain" description="Thioredoxin" evidence="12">
    <location>
        <begin position="10"/>
        <end position="156"/>
    </location>
</feature>
<dbReference type="Proteomes" id="UP000002200">
    <property type="component" value="Chromosome"/>
</dbReference>
<comment type="function">
    <text evidence="1">Thiol-specific peroxidase that catalyzes the reduction of hydrogen peroxide and organic hydroperoxides to water and alcohols, respectively. Plays a role in cell protection against oxidative stress by detoxifying peroxides and as sensor of hydrogen peroxide-mediated signaling events.</text>
</comment>
<dbReference type="InterPro" id="IPR013766">
    <property type="entry name" value="Thioredoxin_domain"/>
</dbReference>
<dbReference type="Gene3D" id="3.40.30.10">
    <property type="entry name" value="Glutaredoxin"/>
    <property type="match status" value="1"/>
</dbReference>
<keyword evidence="3" id="KW-0575">Peroxidase</keyword>
<evidence type="ECO:0000259" key="12">
    <source>
        <dbReference type="PROSITE" id="PS51352"/>
    </source>
</evidence>
<evidence type="ECO:0000256" key="3">
    <source>
        <dbReference type="ARBA" id="ARBA00022559"/>
    </source>
</evidence>
<dbReference type="PANTHER" id="PTHR42801">
    <property type="entry name" value="THIOREDOXIN-DEPENDENT PEROXIDE REDUCTASE"/>
    <property type="match status" value="1"/>
</dbReference>
<sequence length="156" mass="16933">MGGIVSNQVLPKGSFAPDFELVDQNGATVVLSEVAAKKDVVLFFFPLAFSGICTDELIQVRDSLDSFKSFEVFALSVDSKFTLRAYSESQGFSFALLSDFWPHGGVAKQFGAFLEDVGVASRSTFIVGKDLKIKASFFSGIHEPRDFSEIRAALAS</sequence>
<proteinExistence type="inferred from homology"/>
<dbReference type="PANTHER" id="PTHR42801:SF20">
    <property type="entry name" value="ALKYL HYDROPEROXIDE REDUCTASE E"/>
    <property type="match status" value="1"/>
</dbReference>
<dbReference type="InterPro" id="IPR050924">
    <property type="entry name" value="Peroxiredoxin_BCP/PrxQ"/>
</dbReference>
<dbReference type="GO" id="GO:0045454">
    <property type="term" value="P:cell redox homeostasis"/>
    <property type="evidence" value="ECO:0007669"/>
    <property type="project" value="TreeGrafter"/>
</dbReference>
<comment type="catalytic activity">
    <reaction evidence="11">
        <text>a hydroperoxide + [thioredoxin]-dithiol = an alcohol + [thioredoxin]-disulfide + H2O</text>
        <dbReference type="Rhea" id="RHEA:62620"/>
        <dbReference type="Rhea" id="RHEA-COMP:10698"/>
        <dbReference type="Rhea" id="RHEA-COMP:10700"/>
        <dbReference type="ChEBI" id="CHEBI:15377"/>
        <dbReference type="ChEBI" id="CHEBI:29950"/>
        <dbReference type="ChEBI" id="CHEBI:30879"/>
        <dbReference type="ChEBI" id="CHEBI:35924"/>
        <dbReference type="ChEBI" id="CHEBI:50058"/>
        <dbReference type="EC" id="1.11.1.24"/>
    </reaction>
</comment>
<organism evidence="13 14">
    <name type="scientific">Tropheryma whipplei (strain Twist)</name>
    <name type="common">Whipple's bacillus</name>
    <dbReference type="NCBI Taxonomy" id="203267"/>
    <lineage>
        <taxon>Bacteria</taxon>
        <taxon>Bacillati</taxon>
        <taxon>Actinomycetota</taxon>
        <taxon>Actinomycetes</taxon>
        <taxon>Micrococcales</taxon>
        <taxon>Tropherymataceae</taxon>
        <taxon>Tropheryma</taxon>
    </lineage>
</organism>